<dbReference type="AlphaFoldDB" id="D1C425"/>
<comment type="similarity">
    <text evidence="3 11">Belongs to the TPP enzyme family.</text>
</comment>
<protein>
    <recommendedName>
        <fullName evidence="4 11">Acetolactate synthase</fullName>
        <ecNumber evidence="4 11">2.2.1.6</ecNumber>
    </recommendedName>
</protein>
<gene>
    <name evidence="16" type="ordered locus">Sthe_1557</name>
</gene>
<feature type="compositionally biased region" description="Basic and acidic residues" evidence="12">
    <location>
        <begin position="1"/>
        <end position="14"/>
    </location>
</feature>
<dbReference type="STRING" id="479434.Sthe_1557"/>
<keyword evidence="7 11" id="KW-0479">Metal-binding</keyword>
<dbReference type="Pfam" id="PF02775">
    <property type="entry name" value="TPP_enzyme_C"/>
    <property type="match status" value="1"/>
</dbReference>
<dbReference type="CDD" id="cd07035">
    <property type="entry name" value="TPP_PYR_POX_like"/>
    <property type="match status" value="1"/>
</dbReference>
<dbReference type="GO" id="GO:0009097">
    <property type="term" value="P:isoleucine biosynthetic process"/>
    <property type="evidence" value="ECO:0007669"/>
    <property type="project" value="UniProtKB-UniPathway"/>
</dbReference>
<dbReference type="FunCoup" id="D1C425">
    <property type="interactions" value="491"/>
</dbReference>
<dbReference type="InterPro" id="IPR011766">
    <property type="entry name" value="TPP_enzyme_TPP-bd"/>
</dbReference>
<feature type="domain" description="Thiamine pyrophosphate enzyme central" evidence="13">
    <location>
        <begin position="212"/>
        <end position="347"/>
    </location>
</feature>
<dbReference type="InterPro" id="IPR039368">
    <property type="entry name" value="AHAS_TPP"/>
</dbReference>
<evidence type="ECO:0000256" key="10">
    <source>
        <dbReference type="ARBA" id="ARBA00023304"/>
    </source>
</evidence>
<dbReference type="InterPro" id="IPR012846">
    <property type="entry name" value="Acetolactate_synth_lsu"/>
</dbReference>
<dbReference type="GO" id="GO:0030976">
    <property type="term" value="F:thiamine pyrophosphate binding"/>
    <property type="evidence" value="ECO:0007669"/>
    <property type="project" value="UniProtKB-UniRule"/>
</dbReference>
<dbReference type="FunFam" id="3.40.50.970:FF:000007">
    <property type="entry name" value="Acetolactate synthase"/>
    <property type="match status" value="1"/>
</dbReference>
<comment type="pathway">
    <text evidence="1 11">Amino-acid biosynthesis; L-isoleucine biosynthesis; L-isoleucine from 2-oxobutanoate: step 1/4.</text>
</comment>
<evidence type="ECO:0000256" key="9">
    <source>
        <dbReference type="ARBA" id="ARBA00023052"/>
    </source>
</evidence>
<dbReference type="Gene3D" id="3.40.50.1220">
    <property type="entry name" value="TPP-binding domain"/>
    <property type="match status" value="1"/>
</dbReference>
<reference evidence="16 17" key="2">
    <citation type="journal article" date="2010" name="Stand. Genomic Sci.">
        <title>Complete genome sequence of Desulfohalobium retbaense type strain (HR(100)).</title>
        <authorList>
            <person name="Spring S."/>
            <person name="Nolan M."/>
            <person name="Lapidus A."/>
            <person name="Glavina Del Rio T."/>
            <person name="Copeland A."/>
            <person name="Tice H."/>
            <person name="Cheng J.F."/>
            <person name="Lucas S."/>
            <person name="Land M."/>
            <person name="Chen F."/>
            <person name="Bruce D."/>
            <person name="Goodwin L."/>
            <person name="Pitluck S."/>
            <person name="Ivanova N."/>
            <person name="Mavromatis K."/>
            <person name="Mikhailova N."/>
            <person name="Pati A."/>
            <person name="Chen A."/>
            <person name="Palaniappan K."/>
            <person name="Hauser L."/>
            <person name="Chang Y.J."/>
            <person name="Jeffries C.D."/>
            <person name="Munk C."/>
            <person name="Kiss H."/>
            <person name="Chain P."/>
            <person name="Han C."/>
            <person name="Brettin T."/>
            <person name="Detter J.C."/>
            <person name="Schuler E."/>
            <person name="Goker M."/>
            <person name="Rohde M."/>
            <person name="Bristow J."/>
            <person name="Eisen J.A."/>
            <person name="Markowitz V."/>
            <person name="Hugenholtz P."/>
            <person name="Kyrpides N.C."/>
            <person name="Klenk H.P."/>
        </authorList>
    </citation>
    <scope>NUCLEOTIDE SEQUENCE [LARGE SCALE GENOMIC DNA]</scope>
    <source>
        <strain evidence="17">ATCC 49802 / DSM 20745 / S 6022</strain>
    </source>
</reference>
<dbReference type="InterPro" id="IPR012001">
    <property type="entry name" value="Thiamin_PyroP_enz_TPP-bd_dom"/>
</dbReference>
<organism evidence="16 17">
    <name type="scientific">Sphaerobacter thermophilus (strain ATCC 49802 / DSM 20745 / KCCM 41009 / NCIMB 13125 / S 6022)</name>
    <dbReference type="NCBI Taxonomy" id="479434"/>
    <lineage>
        <taxon>Bacteria</taxon>
        <taxon>Pseudomonadati</taxon>
        <taxon>Thermomicrobiota</taxon>
        <taxon>Thermomicrobia</taxon>
        <taxon>Sphaerobacterales</taxon>
        <taxon>Sphaerobacterineae</taxon>
        <taxon>Sphaerobacteraceae</taxon>
        <taxon>Sphaerobacter</taxon>
    </lineage>
</organism>
<evidence type="ECO:0000256" key="8">
    <source>
        <dbReference type="ARBA" id="ARBA00022842"/>
    </source>
</evidence>
<feature type="domain" description="Thiamine pyrophosphate enzyme TPP-binding" evidence="14">
    <location>
        <begin position="403"/>
        <end position="550"/>
    </location>
</feature>
<reference evidence="17" key="1">
    <citation type="submission" date="2009-11" db="EMBL/GenBank/DDBJ databases">
        <title>The complete chromosome 1 of Sphaerobacter thermophilus DSM 20745.</title>
        <authorList>
            <person name="Lucas S."/>
            <person name="Copeland A."/>
            <person name="Lapidus A."/>
            <person name="Glavina del Rio T."/>
            <person name="Dalin E."/>
            <person name="Tice H."/>
            <person name="Bruce D."/>
            <person name="Goodwin L."/>
            <person name="Pitluck S."/>
            <person name="Kyrpides N."/>
            <person name="Mavromatis K."/>
            <person name="Ivanova N."/>
            <person name="Mikhailova N."/>
            <person name="LaButti K.M."/>
            <person name="Clum A."/>
            <person name="Sun H.I."/>
            <person name="Brettin T."/>
            <person name="Detter J.C."/>
            <person name="Han C."/>
            <person name="Larimer F."/>
            <person name="Land M."/>
            <person name="Hauser L."/>
            <person name="Markowitz V."/>
            <person name="Cheng J.F."/>
            <person name="Hugenholtz P."/>
            <person name="Woyke T."/>
            <person name="Wu D."/>
            <person name="Steenblock K."/>
            <person name="Schneider S."/>
            <person name="Pukall R."/>
            <person name="Goeker M."/>
            <person name="Klenk H.P."/>
            <person name="Eisen J.A."/>
        </authorList>
    </citation>
    <scope>NUCLEOTIDE SEQUENCE [LARGE SCALE GENOMIC DNA]</scope>
    <source>
        <strain evidence="17">ATCC 49802 / DSM 20745 / S 6022</strain>
    </source>
</reference>
<dbReference type="RefSeq" id="WP_012872039.1">
    <property type="nucleotide sequence ID" value="NC_013523.1"/>
</dbReference>
<dbReference type="KEGG" id="sti:Sthe_1557"/>
<keyword evidence="6 11" id="KW-0808">Transferase</keyword>
<feature type="domain" description="Thiamine pyrophosphate enzyme N-terminal TPP-binding" evidence="15">
    <location>
        <begin position="25"/>
        <end position="137"/>
    </location>
</feature>
<keyword evidence="5 11" id="KW-0028">Amino-acid biosynthesis</keyword>
<dbReference type="UniPathway" id="UPA00047">
    <property type="reaction ID" value="UER00055"/>
</dbReference>
<keyword evidence="9 11" id="KW-0786">Thiamine pyrophosphate</keyword>
<dbReference type="InterPro" id="IPR029035">
    <property type="entry name" value="DHS-like_NAD/FAD-binding_dom"/>
</dbReference>
<dbReference type="InterPro" id="IPR045229">
    <property type="entry name" value="TPP_enz"/>
</dbReference>
<evidence type="ECO:0000256" key="5">
    <source>
        <dbReference type="ARBA" id="ARBA00022605"/>
    </source>
</evidence>
<evidence type="ECO:0000313" key="16">
    <source>
        <dbReference type="EMBL" id="ACZ38992.1"/>
    </source>
</evidence>
<dbReference type="Pfam" id="PF02776">
    <property type="entry name" value="TPP_enzyme_N"/>
    <property type="match status" value="1"/>
</dbReference>
<dbReference type="HOGENOM" id="CLU_013748_1_2_0"/>
<dbReference type="GO" id="GO:0003984">
    <property type="term" value="F:acetolactate synthase activity"/>
    <property type="evidence" value="ECO:0007669"/>
    <property type="project" value="UniProtKB-EC"/>
</dbReference>
<comment type="cofactor">
    <cofactor evidence="11">
        <name>Mg(2+)</name>
        <dbReference type="ChEBI" id="CHEBI:18420"/>
    </cofactor>
    <text evidence="11">Binds 1 Mg(2+) ion per subunit.</text>
</comment>
<dbReference type="EMBL" id="CP001823">
    <property type="protein sequence ID" value="ACZ38992.1"/>
    <property type="molecule type" value="Genomic_DNA"/>
</dbReference>
<dbReference type="InterPro" id="IPR012000">
    <property type="entry name" value="Thiamin_PyroP_enz_cen_dom"/>
</dbReference>
<dbReference type="InParanoid" id="D1C425"/>
<dbReference type="EC" id="2.2.1.6" evidence="4 11"/>
<accession>D1C425</accession>
<evidence type="ECO:0000256" key="7">
    <source>
        <dbReference type="ARBA" id="ARBA00022723"/>
    </source>
</evidence>
<feature type="region of interest" description="Disordered" evidence="12">
    <location>
        <begin position="1"/>
        <end position="20"/>
    </location>
</feature>
<name>D1C425_SPHTD</name>
<evidence type="ECO:0000256" key="3">
    <source>
        <dbReference type="ARBA" id="ARBA00007812"/>
    </source>
</evidence>
<dbReference type="UniPathway" id="UPA00049">
    <property type="reaction ID" value="UER00059"/>
</dbReference>
<keyword evidence="10 11" id="KW-0100">Branched-chain amino acid biosynthesis</keyword>
<evidence type="ECO:0000256" key="2">
    <source>
        <dbReference type="ARBA" id="ARBA00005025"/>
    </source>
</evidence>
<dbReference type="Proteomes" id="UP000002027">
    <property type="component" value="Chromosome 1"/>
</dbReference>
<dbReference type="PANTHER" id="PTHR18968">
    <property type="entry name" value="THIAMINE PYROPHOSPHATE ENZYMES"/>
    <property type="match status" value="1"/>
</dbReference>
<evidence type="ECO:0000259" key="13">
    <source>
        <dbReference type="Pfam" id="PF00205"/>
    </source>
</evidence>
<dbReference type="GO" id="GO:0009099">
    <property type="term" value="P:L-valine biosynthetic process"/>
    <property type="evidence" value="ECO:0007669"/>
    <property type="project" value="UniProtKB-UniPathway"/>
</dbReference>
<sequence>MVVETKRVETERPTQAEPASRRSIGARLLCQALEREGVDLIFGYPGGAVIPLYDVLPEFNIHHVLVRHEQGAAHAADGYARATGRPGVCLATSGPGATNLVTGIATAMLDSVPVVAITGQVPQGVIGSDAFQEIDITGITLPITKHNFIIRRVEDIGPTIQKAFYLATTGRPGPVLVDVPKDVLLAEGELAPAEPVQLLGYRPTIVPHRRQIRRAAEVLRAAERPLILAGHGILISGATEELVRFAERTQIPVGLTLLGIGGFPGSHPLCLGMVGMHGFAHANRAIHESDVIVGIGMRFDDRVTGRVSEFAPNAQIIHIDIDPAEIGKNVETAVPVVGDAREALLALLEEMEPQRHDEWLETIASWRKRSSGRSRGVPGALAPQYVVERLHALTEGKAIVTTDVGQHQMWTAQYYTCDVPNQWITSGGLGTMGYGVPSALGVALGRPDAEVWAVVGDGGVQMTMFEFGTIVQEGAKVNIAIVNNGYLGMVRQWQELFHNRNYSETPISSPDYMLIAQAYGIPGRRVTRPEEVDDAIRWARSVDGPTLLEFQVNQEENVYPMIPSGGSIREMIEEA</sequence>
<dbReference type="GO" id="GO:0000287">
    <property type="term" value="F:magnesium ion binding"/>
    <property type="evidence" value="ECO:0007669"/>
    <property type="project" value="UniProtKB-UniRule"/>
</dbReference>
<evidence type="ECO:0000256" key="1">
    <source>
        <dbReference type="ARBA" id="ARBA00004974"/>
    </source>
</evidence>
<evidence type="ECO:0000256" key="6">
    <source>
        <dbReference type="ARBA" id="ARBA00022679"/>
    </source>
</evidence>
<comment type="pathway">
    <text evidence="2 11">Amino-acid biosynthesis; L-valine biosynthesis; L-valine from pyruvate: step 1/4.</text>
</comment>
<proteinExistence type="inferred from homology"/>
<dbReference type="Pfam" id="PF00205">
    <property type="entry name" value="TPP_enzyme_M"/>
    <property type="match status" value="1"/>
</dbReference>
<dbReference type="InterPro" id="IPR000399">
    <property type="entry name" value="TPP-bd_CS"/>
</dbReference>
<evidence type="ECO:0000259" key="15">
    <source>
        <dbReference type="Pfam" id="PF02776"/>
    </source>
</evidence>
<dbReference type="SUPFAM" id="SSF52467">
    <property type="entry name" value="DHS-like NAD/FAD-binding domain"/>
    <property type="match status" value="1"/>
</dbReference>
<dbReference type="eggNOG" id="COG0028">
    <property type="taxonomic scope" value="Bacteria"/>
</dbReference>
<dbReference type="CDD" id="cd02015">
    <property type="entry name" value="TPP_AHAS"/>
    <property type="match status" value="1"/>
</dbReference>
<dbReference type="PROSITE" id="PS00187">
    <property type="entry name" value="TPP_ENZYMES"/>
    <property type="match status" value="1"/>
</dbReference>
<dbReference type="FunFam" id="3.40.50.1220:FF:000008">
    <property type="entry name" value="Acetolactate synthase"/>
    <property type="match status" value="1"/>
</dbReference>
<dbReference type="SUPFAM" id="SSF52518">
    <property type="entry name" value="Thiamin diphosphate-binding fold (THDP-binding)"/>
    <property type="match status" value="2"/>
</dbReference>
<dbReference type="GO" id="GO:0005948">
    <property type="term" value="C:acetolactate synthase complex"/>
    <property type="evidence" value="ECO:0007669"/>
    <property type="project" value="TreeGrafter"/>
</dbReference>
<dbReference type="OrthoDB" id="4494979at2"/>
<dbReference type="InterPro" id="IPR029061">
    <property type="entry name" value="THDP-binding"/>
</dbReference>
<keyword evidence="8 11" id="KW-0460">Magnesium</keyword>
<dbReference type="PANTHER" id="PTHR18968:SF13">
    <property type="entry name" value="ACETOLACTATE SYNTHASE CATALYTIC SUBUNIT, MITOCHONDRIAL"/>
    <property type="match status" value="1"/>
</dbReference>
<keyword evidence="17" id="KW-1185">Reference proteome</keyword>
<evidence type="ECO:0000256" key="11">
    <source>
        <dbReference type="RuleBase" id="RU003591"/>
    </source>
</evidence>
<dbReference type="NCBIfam" id="TIGR00118">
    <property type="entry name" value="acolac_lg"/>
    <property type="match status" value="1"/>
</dbReference>
<dbReference type="Gene3D" id="3.40.50.970">
    <property type="match status" value="2"/>
</dbReference>
<comment type="catalytic activity">
    <reaction evidence="11">
        <text>2 pyruvate + H(+) = (2S)-2-acetolactate + CO2</text>
        <dbReference type="Rhea" id="RHEA:25249"/>
        <dbReference type="ChEBI" id="CHEBI:15361"/>
        <dbReference type="ChEBI" id="CHEBI:15378"/>
        <dbReference type="ChEBI" id="CHEBI:16526"/>
        <dbReference type="ChEBI" id="CHEBI:58476"/>
        <dbReference type="EC" id="2.2.1.6"/>
    </reaction>
</comment>
<comment type="cofactor">
    <cofactor evidence="11">
        <name>thiamine diphosphate</name>
        <dbReference type="ChEBI" id="CHEBI:58937"/>
    </cofactor>
    <text evidence="11">Binds 1 thiamine pyrophosphate per subunit.</text>
</comment>
<evidence type="ECO:0000259" key="14">
    <source>
        <dbReference type="Pfam" id="PF02775"/>
    </source>
</evidence>
<evidence type="ECO:0000256" key="4">
    <source>
        <dbReference type="ARBA" id="ARBA00013145"/>
    </source>
</evidence>
<dbReference type="GO" id="GO:0050660">
    <property type="term" value="F:flavin adenine dinucleotide binding"/>
    <property type="evidence" value="ECO:0007669"/>
    <property type="project" value="InterPro"/>
</dbReference>
<evidence type="ECO:0000313" key="17">
    <source>
        <dbReference type="Proteomes" id="UP000002027"/>
    </source>
</evidence>
<evidence type="ECO:0000256" key="12">
    <source>
        <dbReference type="SAM" id="MobiDB-lite"/>
    </source>
</evidence>